<dbReference type="PROSITE" id="PS50893">
    <property type="entry name" value="ABC_TRANSPORTER_2"/>
    <property type="match status" value="1"/>
</dbReference>
<gene>
    <name evidence="5" type="ORF">DK846_17045</name>
</gene>
<dbReference type="AlphaFoldDB" id="A0A2V2MWE3"/>
<dbReference type="GO" id="GO:0005524">
    <property type="term" value="F:ATP binding"/>
    <property type="evidence" value="ECO:0007669"/>
    <property type="project" value="UniProtKB-KW"/>
</dbReference>
<evidence type="ECO:0000256" key="1">
    <source>
        <dbReference type="ARBA" id="ARBA00022448"/>
    </source>
</evidence>
<dbReference type="InterPro" id="IPR027417">
    <property type="entry name" value="P-loop_NTPase"/>
</dbReference>
<keyword evidence="6" id="KW-1185">Reference proteome</keyword>
<dbReference type="GeneID" id="97547178"/>
<evidence type="ECO:0000259" key="4">
    <source>
        <dbReference type="PROSITE" id="PS50893"/>
    </source>
</evidence>
<dbReference type="SUPFAM" id="SSF52540">
    <property type="entry name" value="P-loop containing nucleoside triphosphate hydrolases"/>
    <property type="match status" value="1"/>
</dbReference>
<name>A0A2V2MWE3_9EURY</name>
<keyword evidence="3" id="KW-0067">ATP-binding</keyword>
<sequence>MSCGKPDCLIHLENVWTTYEGAECPVIRDISFDIRAGEFVVIGGPNGAGKTTLLEAITGLLPIVRGSVTVCGMGVLNEATRARCSIGYVIQNFDFHPFTPYTVEEVVRMGRYGKIGWFRRETEEDVEAARDAMRTLRIDHLKDELIGKLSGGQQQKVLIAHNLAKKPSVLLLDEPYSNLDIRTRDEVSDILCRICDSGVPVMMVSHAFDSLPDRDIRVIVMQTGRLVLNTVSKPDNVANLIRSVPVAG</sequence>
<evidence type="ECO:0000313" key="5">
    <source>
        <dbReference type="EMBL" id="PWR69726.1"/>
    </source>
</evidence>
<dbReference type="InterPro" id="IPR050153">
    <property type="entry name" value="Metal_Ion_Import_ABC"/>
</dbReference>
<dbReference type="InterPro" id="IPR003593">
    <property type="entry name" value="AAA+_ATPase"/>
</dbReference>
<dbReference type="PANTHER" id="PTHR42734">
    <property type="entry name" value="METAL TRANSPORT SYSTEM ATP-BINDING PROTEIN TM_0124-RELATED"/>
    <property type="match status" value="1"/>
</dbReference>
<reference evidence="5 6" key="1">
    <citation type="submission" date="2018-05" db="EMBL/GenBank/DDBJ databases">
        <title>Draft genome of Methanospirillum lacunae Ki8-1.</title>
        <authorList>
            <person name="Dueholm M.S."/>
            <person name="Nielsen P.H."/>
            <person name="Bakmann L.F."/>
            <person name="Otzen D.E."/>
        </authorList>
    </citation>
    <scope>NUCLEOTIDE SEQUENCE [LARGE SCALE GENOMIC DNA]</scope>
    <source>
        <strain evidence="5 6">Ki8-1</strain>
    </source>
</reference>
<comment type="caution">
    <text evidence="5">The sequence shown here is derived from an EMBL/GenBank/DDBJ whole genome shotgun (WGS) entry which is preliminary data.</text>
</comment>
<dbReference type="RefSeq" id="WP_109970207.1">
    <property type="nucleotide sequence ID" value="NZ_CP176093.1"/>
</dbReference>
<dbReference type="Proteomes" id="UP000245657">
    <property type="component" value="Unassembled WGS sequence"/>
</dbReference>
<accession>A0A2V2MWE3</accession>
<feature type="domain" description="ABC transporter" evidence="4">
    <location>
        <begin position="10"/>
        <end position="248"/>
    </location>
</feature>
<organism evidence="5 6">
    <name type="scientific">Methanospirillum lacunae</name>
    <dbReference type="NCBI Taxonomy" id="668570"/>
    <lineage>
        <taxon>Archaea</taxon>
        <taxon>Methanobacteriati</taxon>
        <taxon>Methanobacteriota</taxon>
        <taxon>Stenosarchaea group</taxon>
        <taxon>Methanomicrobia</taxon>
        <taxon>Methanomicrobiales</taxon>
        <taxon>Methanospirillaceae</taxon>
        <taxon>Methanospirillum</taxon>
    </lineage>
</organism>
<evidence type="ECO:0000256" key="3">
    <source>
        <dbReference type="ARBA" id="ARBA00022840"/>
    </source>
</evidence>
<dbReference type="Pfam" id="PF00005">
    <property type="entry name" value="ABC_tran"/>
    <property type="match status" value="1"/>
</dbReference>
<protein>
    <submittedName>
        <fullName evidence="5">ABC transporter</fullName>
    </submittedName>
</protein>
<evidence type="ECO:0000313" key="6">
    <source>
        <dbReference type="Proteomes" id="UP000245657"/>
    </source>
</evidence>
<proteinExistence type="predicted"/>
<dbReference type="SMART" id="SM00382">
    <property type="entry name" value="AAA"/>
    <property type="match status" value="1"/>
</dbReference>
<keyword evidence="2" id="KW-0547">Nucleotide-binding</keyword>
<keyword evidence="1" id="KW-0813">Transport</keyword>
<dbReference type="EMBL" id="QGMY01000019">
    <property type="protein sequence ID" value="PWR69726.1"/>
    <property type="molecule type" value="Genomic_DNA"/>
</dbReference>
<dbReference type="InterPro" id="IPR003439">
    <property type="entry name" value="ABC_transporter-like_ATP-bd"/>
</dbReference>
<evidence type="ECO:0000256" key="2">
    <source>
        <dbReference type="ARBA" id="ARBA00022741"/>
    </source>
</evidence>
<dbReference type="OrthoDB" id="10909at2157"/>
<dbReference type="GO" id="GO:0016887">
    <property type="term" value="F:ATP hydrolysis activity"/>
    <property type="evidence" value="ECO:0007669"/>
    <property type="project" value="InterPro"/>
</dbReference>
<dbReference type="Gene3D" id="3.40.50.300">
    <property type="entry name" value="P-loop containing nucleotide triphosphate hydrolases"/>
    <property type="match status" value="1"/>
</dbReference>